<dbReference type="InterPro" id="IPR036409">
    <property type="entry name" value="Aldolase_II/adducin_N_sf"/>
</dbReference>
<dbReference type="InterPro" id="IPR001303">
    <property type="entry name" value="Aldolase_II/adducin_N"/>
</dbReference>
<dbReference type="RefSeq" id="WP_154760100.1">
    <property type="nucleotide sequence ID" value="NZ_WMBA01000058.1"/>
</dbReference>
<keyword evidence="5" id="KW-1185">Reference proteome</keyword>
<dbReference type="Proteomes" id="UP000440096">
    <property type="component" value="Unassembled WGS sequence"/>
</dbReference>
<dbReference type="Gene3D" id="3.40.225.10">
    <property type="entry name" value="Class II aldolase/adducin N-terminal domain"/>
    <property type="match status" value="1"/>
</dbReference>
<dbReference type="SMART" id="SM01007">
    <property type="entry name" value="Aldolase_II"/>
    <property type="match status" value="1"/>
</dbReference>
<dbReference type="GO" id="GO:0046872">
    <property type="term" value="F:metal ion binding"/>
    <property type="evidence" value="ECO:0007669"/>
    <property type="project" value="UniProtKB-KW"/>
</dbReference>
<keyword evidence="2" id="KW-0456">Lyase</keyword>
<name>A0A6N7Z676_9PSEU</name>
<dbReference type="EMBL" id="WMBA01000058">
    <property type="protein sequence ID" value="MTD57993.1"/>
    <property type="molecule type" value="Genomic_DNA"/>
</dbReference>
<dbReference type="PANTHER" id="PTHR22789">
    <property type="entry name" value="FUCULOSE PHOSPHATE ALDOLASE"/>
    <property type="match status" value="1"/>
</dbReference>
<dbReference type="OrthoDB" id="9786287at2"/>
<protein>
    <submittedName>
        <fullName evidence="4">Class II aldolase/adducin family protein</fullName>
    </submittedName>
</protein>
<keyword evidence="1" id="KW-0479">Metal-binding</keyword>
<gene>
    <name evidence="4" type="ORF">GKO32_29030</name>
</gene>
<dbReference type="Pfam" id="PF00596">
    <property type="entry name" value="Aldolase_II"/>
    <property type="match status" value="1"/>
</dbReference>
<dbReference type="AlphaFoldDB" id="A0A6N7Z676"/>
<dbReference type="GO" id="GO:0016832">
    <property type="term" value="F:aldehyde-lyase activity"/>
    <property type="evidence" value="ECO:0007669"/>
    <property type="project" value="TreeGrafter"/>
</dbReference>
<organism evidence="4 5">
    <name type="scientific">Amycolatopsis pithecellobii</name>
    <dbReference type="NCBI Taxonomy" id="664692"/>
    <lineage>
        <taxon>Bacteria</taxon>
        <taxon>Bacillati</taxon>
        <taxon>Actinomycetota</taxon>
        <taxon>Actinomycetes</taxon>
        <taxon>Pseudonocardiales</taxon>
        <taxon>Pseudonocardiaceae</taxon>
        <taxon>Amycolatopsis</taxon>
    </lineage>
</organism>
<feature type="domain" description="Class II aldolase/adducin N-terminal" evidence="3">
    <location>
        <begin position="16"/>
        <end position="200"/>
    </location>
</feature>
<dbReference type="GO" id="GO:0019323">
    <property type="term" value="P:pentose catabolic process"/>
    <property type="evidence" value="ECO:0007669"/>
    <property type="project" value="TreeGrafter"/>
</dbReference>
<evidence type="ECO:0000313" key="5">
    <source>
        <dbReference type="Proteomes" id="UP000440096"/>
    </source>
</evidence>
<dbReference type="GO" id="GO:0005829">
    <property type="term" value="C:cytosol"/>
    <property type="evidence" value="ECO:0007669"/>
    <property type="project" value="TreeGrafter"/>
</dbReference>
<dbReference type="PANTHER" id="PTHR22789:SF0">
    <property type="entry name" value="3-OXO-TETRONATE 4-PHOSPHATE DECARBOXYLASE-RELATED"/>
    <property type="match status" value="1"/>
</dbReference>
<dbReference type="SUPFAM" id="SSF53639">
    <property type="entry name" value="AraD/HMP-PK domain-like"/>
    <property type="match status" value="1"/>
</dbReference>
<evidence type="ECO:0000259" key="3">
    <source>
        <dbReference type="SMART" id="SM01007"/>
    </source>
</evidence>
<evidence type="ECO:0000256" key="1">
    <source>
        <dbReference type="ARBA" id="ARBA00022723"/>
    </source>
</evidence>
<comment type="caution">
    <text evidence="4">The sequence shown here is derived from an EMBL/GenBank/DDBJ whole genome shotgun (WGS) entry which is preliminary data.</text>
</comment>
<evidence type="ECO:0000313" key="4">
    <source>
        <dbReference type="EMBL" id="MTD57993.1"/>
    </source>
</evidence>
<evidence type="ECO:0000256" key="2">
    <source>
        <dbReference type="ARBA" id="ARBA00023239"/>
    </source>
</evidence>
<dbReference type="InterPro" id="IPR050197">
    <property type="entry name" value="Aldolase_class_II_sugar_metab"/>
</dbReference>
<sequence length="247" mass="26884">MIAVDTYSDAVRRTVHDLVIANRILADKGVLDAYGHVSARHPENPSRFFQSVSLAPELVTVDDIAEFDLDGVPLSESRPAYKERFIHSSLYAARPDFSCIVHAHTESILPFTLTDIPLRPVVHDASAMGAFVPVWDIRDDFGENTDLLVTSPKIGDSLAVKLGTNRAVLMRGHGFAAGAGTVSGVVRMCVYMARNAEVLTTVLLLGRTPIDLSSGEIAARDLFDPMSAASRRSWDYWAAQVGFGDLL</sequence>
<proteinExistence type="predicted"/>
<reference evidence="4 5" key="1">
    <citation type="submission" date="2019-11" db="EMBL/GenBank/DDBJ databases">
        <title>Draft genome of Amycolatopsis RM579.</title>
        <authorList>
            <person name="Duangmal K."/>
            <person name="Mingma R."/>
        </authorList>
    </citation>
    <scope>NUCLEOTIDE SEQUENCE [LARGE SCALE GENOMIC DNA]</scope>
    <source>
        <strain evidence="4 5">RM579</strain>
    </source>
</reference>
<accession>A0A6N7Z676</accession>